<proteinExistence type="inferred from homology"/>
<dbReference type="HAMAP" id="MF_01966">
    <property type="entry name" value="NADHX_epimerase"/>
    <property type="match status" value="1"/>
</dbReference>
<evidence type="ECO:0000256" key="9">
    <source>
        <dbReference type="ARBA" id="ARBA00023235"/>
    </source>
</evidence>
<feature type="binding site" evidence="11">
    <location>
        <begin position="156"/>
        <end position="162"/>
    </location>
    <ligand>
        <name>(6S)-NADPHX</name>
        <dbReference type="ChEBI" id="CHEBI:64076"/>
    </ligand>
</feature>
<dbReference type="InterPro" id="IPR032976">
    <property type="entry name" value="YJEFN_prot_NAXE-like"/>
</dbReference>
<feature type="binding site" evidence="11">
    <location>
        <position position="188"/>
    </location>
    <ligand>
        <name>K(+)</name>
        <dbReference type="ChEBI" id="CHEBI:29103"/>
    </ligand>
</feature>
<comment type="catalytic activity">
    <reaction evidence="2 11">
        <text>(6R)-NADPHX = (6S)-NADPHX</text>
        <dbReference type="Rhea" id="RHEA:32227"/>
        <dbReference type="ChEBI" id="CHEBI:64076"/>
        <dbReference type="ChEBI" id="CHEBI:64077"/>
        <dbReference type="EC" id="5.1.99.6"/>
    </reaction>
</comment>
<evidence type="ECO:0000256" key="11">
    <source>
        <dbReference type="HAMAP-Rule" id="MF_03159"/>
    </source>
</evidence>
<evidence type="ECO:0000256" key="7">
    <source>
        <dbReference type="ARBA" id="ARBA00022958"/>
    </source>
</evidence>
<evidence type="ECO:0000256" key="1">
    <source>
        <dbReference type="ARBA" id="ARBA00000013"/>
    </source>
</evidence>
<feature type="binding site" evidence="11">
    <location>
        <position position="152"/>
    </location>
    <ligand>
        <name>K(+)</name>
        <dbReference type="ChEBI" id="CHEBI:29103"/>
    </ligand>
</feature>
<gene>
    <name evidence="12" type="ORF">PACLA_8A083850</name>
</gene>
<evidence type="ECO:0000256" key="8">
    <source>
        <dbReference type="ARBA" id="ARBA00023027"/>
    </source>
</evidence>
<dbReference type="Gene3D" id="3.40.50.10260">
    <property type="entry name" value="YjeF N-terminal domain"/>
    <property type="match status" value="1"/>
</dbReference>
<reference evidence="12" key="1">
    <citation type="submission" date="2020-04" db="EMBL/GenBank/DDBJ databases">
        <authorList>
            <person name="Alioto T."/>
            <person name="Alioto T."/>
            <person name="Gomez Garrido J."/>
        </authorList>
    </citation>
    <scope>NUCLEOTIDE SEQUENCE</scope>
    <source>
        <strain evidence="12">A484AB</strain>
    </source>
</reference>
<dbReference type="EC" id="5.1.99.6" evidence="3 11"/>
<keyword evidence="4 11" id="KW-0479">Metal-binding</keyword>
<dbReference type="SUPFAM" id="SSF64153">
    <property type="entry name" value="YjeF N-terminal domain-like"/>
    <property type="match status" value="1"/>
</dbReference>
<dbReference type="OrthoDB" id="10064708at2759"/>
<evidence type="ECO:0000256" key="3">
    <source>
        <dbReference type="ARBA" id="ARBA00012228"/>
    </source>
</evidence>
<protein>
    <recommendedName>
        <fullName evidence="3 11">NAD(P)H-hydrate epimerase</fullName>
        <ecNumber evidence="3 11">5.1.99.6</ecNumber>
    </recommendedName>
    <alternativeName>
        <fullName evidence="10 11">NAD(P)HX epimerase</fullName>
    </alternativeName>
</protein>
<comment type="catalytic activity">
    <reaction evidence="1 11">
        <text>(6R)-NADHX = (6S)-NADHX</text>
        <dbReference type="Rhea" id="RHEA:32215"/>
        <dbReference type="ChEBI" id="CHEBI:64074"/>
        <dbReference type="ChEBI" id="CHEBI:64075"/>
        <dbReference type="EC" id="5.1.99.6"/>
    </reaction>
</comment>
<keyword evidence="13" id="KW-1185">Reference proteome</keyword>
<dbReference type="PROSITE" id="PS51385">
    <property type="entry name" value="YJEF_N"/>
    <property type="match status" value="1"/>
</dbReference>
<organism evidence="12 13">
    <name type="scientific">Paramuricea clavata</name>
    <name type="common">Red gorgonian</name>
    <name type="synonym">Violescent sea-whip</name>
    <dbReference type="NCBI Taxonomy" id="317549"/>
    <lineage>
        <taxon>Eukaryota</taxon>
        <taxon>Metazoa</taxon>
        <taxon>Cnidaria</taxon>
        <taxon>Anthozoa</taxon>
        <taxon>Octocorallia</taxon>
        <taxon>Malacalcyonacea</taxon>
        <taxon>Plexauridae</taxon>
        <taxon>Paramuricea</taxon>
    </lineage>
</organism>
<evidence type="ECO:0000256" key="4">
    <source>
        <dbReference type="ARBA" id="ARBA00022723"/>
    </source>
</evidence>
<evidence type="ECO:0000256" key="5">
    <source>
        <dbReference type="ARBA" id="ARBA00022741"/>
    </source>
</evidence>
<feature type="binding site" evidence="11">
    <location>
        <position position="88"/>
    </location>
    <ligand>
        <name>K(+)</name>
        <dbReference type="ChEBI" id="CHEBI:29103"/>
    </ligand>
</feature>
<dbReference type="GO" id="GO:0005739">
    <property type="term" value="C:mitochondrion"/>
    <property type="evidence" value="ECO:0007669"/>
    <property type="project" value="TreeGrafter"/>
</dbReference>
<keyword evidence="9 11" id="KW-0413">Isomerase</keyword>
<keyword evidence="5 11" id="KW-0547">Nucleotide-binding</keyword>
<evidence type="ECO:0000256" key="6">
    <source>
        <dbReference type="ARBA" id="ARBA00022857"/>
    </source>
</evidence>
<evidence type="ECO:0000256" key="10">
    <source>
        <dbReference type="ARBA" id="ARBA00041210"/>
    </source>
</evidence>
<dbReference type="PANTHER" id="PTHR13232:SF10">
    <property type="entry name" value="NAD(P)H-HYDRATE EPIMERASE"/>
    <property type="match status" value="1"/>
</dbReference>
<keyword evidence="7 11" id="KW-0630">Potassium</keyword>
<dbReference type="Pfam" id="PF03853">
    <property type="entry name" value="YjeF_N"/>
    <property type="match status" value="1"/>
</dbReference>
<accession>A0A7D9DQ04</accession>
<dbReference type="Proteomes" id="UP001152795">
    <property type="component" value="Unassembled WGS sequence"/>
</dbReference>
<sequence>MFARLFFPKNFTLSRGSGFQFIKTRAMKYLTQDEAQKIDQELFNEFAFSVDQLMELAGLSVALALTKAYPMPAEKSSHVLVCCGPGNNGGDGLVAARHLKMFGYSPSVFYPKRTDKQLYKNLVTQCTLMDIPLITELPTASDIDANYNFIVDAIFGFSFKGNIREPFGTIINTLKDVKTPLCSVDVPSGWDVEKGAPDGLQPDFLISLTAPKLCAKLFKGQHHYIGGRFVPRILHEKYKLDLPDYPGTECCVRVSN</sequence>
<dbReference type="PANTHER" id="PTHR13232">
    <property type="entry name" value="NAD(P)H-HYDRATE EPIMERASE"/>
    <property type="match status" value="1"/>
</dbReference>
<dbReference type="GO" id="GO:0052856">
    <property type="term" value="F:NAD(P)HX epimerase activity"/>
    <property type="evidence" value="ECO:0007669"/>
    <property type="project" value="UniProtKB-UniRule"/>
</dbReference>
<dbReference type="InterPro" id="IPR036652">
    <property type="entry name" value="YjeF_N_dom_sf"/>
</dbReference>
<comment type="caution">
    <text evidence="11">Lacks conserved residue(s) required for the propagation of feature annotation.</text>
</comment>
<dbReference type="GO" id="GO:0046872">
    <property type="term" value="F:metal ion binding"/>
    <property type="evidence" value="ECO:0007669"/>
    <property type="project" value="UniProtKB-KW"/>
</dbReference>
<keyword evidence="8 11" id="KW-0520">NAD</keyword>
<dbReference type="NCBIfam" id="TIGR00197">
    <property type="entry name" value="yjeF_nterm"/>
    <property type="match status" value="1"/>
</dbReference>
<dbReference type="EMBL" id="CACRXK020001603">
    <property type="protein sequence ID" value="CAB3990112.1"/>
    <property type="molecule type" value="Genomic_DNA"/>
</dbReference>
<feature type="binding site" evidence="11">
    <location>
        <position position="185"/>
    </location>
    <ligand>
        <name>(6S)-NADPHX</name>
        <dbReference type="ChEBI" id="CHEBI:64076"/>
    </ligand>
</feature>
<dbReference type="FunFam" id="3.40.50.10260:FF:000002">
    <property type="entry name" value="NAD(P)H-hydrate epimerase"/>
    <property type="match status" value="1"/>
</dbReference>
<dbReference type="InterPro" id="IPR004443">
    <property type="entry name" value="YjeF_N_dom"/>
</dbReference>
<comment type="cofactor">
    <cofactor evidence="11">
        <name>K(+)</name>
        <dbReference type="ChEBI" id="CHEBI:29103"/>
    </cofactor>
    <text evidence="11">Binds 1 potassium ion per subunit.</text>
</comment>
<comment type="caution">
    <text evidence="12">The sequence shown here is derived from an EMBL/GenBank/DDBJ whole genome shotgun (WGS) entry which is preliminary data.</text>
</comment>
<comment type="function">
    <text evidence="11">Catalyzes the epimerization of the S- and R-forms of NAD(P)HX, a damaged form of NAD(P)H that is a result of enzymatic or heat-dependent hydration. This is a prerequisite for the S-specific NAD(P)H-hydrate dehydratase to allow the repair of both epimers of NAD(P)HX.</text>
</comment>
<evidence type="ECO:0000313" key="12">
    <source>
        <dbReference type="EMBL" id="CAB3990112.1"/>
    </source>
</evidence>
<evidence type="ECO:0000313" key="13">
    <source>
        <dbReference type="Proteomes" id="UP001152795"/>
    </source>
</evidence>
<dbReference type="AlphaFoldDB" id="A0A7D9DQ04"/>
<evidence type="ECO:0000256" key="2">
    <source>
        <dbReference type="ARBA" id="ARBA00000909"/>
    </source>
</evidence>
<comment type="similarity">
    <text evidence="11">Belongs to the NnrE/AIBP family.</text>
</comment>
<dbReference type="GO" id="GO:0000166">
    <property type="term" value="F:nucleotide binding"/>
    <property type="evidence" value="ECO:0007669"/>
    <property type="project" value="UniProtKB-KW"/>
</dbReference>
<feature type="binding site" evidence="11">
    <location>
        <begin position="87"/>
        <end position="91"/>
    </location>
    <ligand>
        <name>(6S)-NADPHX</name>
        <dbReference type="ChEBI" id="CHEBI:64076"/>
    </ligand>
</feature>
<keyword evidence="6" id="KW-0521">NADP</keyword>
<name>A0A7D9DQ04_PARCT</name>